<dbReference type="InterPro" id="IPR049363">
    <property type="entry name" value="RMI1_N"/>
</dbReference>
<dbReference type="EMBL" id="KQ474081">
    <property type="protein sequence ID" value="KPV73849.1"/>
    <property type="molecule type" value="Genomic_DNA"/>
</dbReference>
<dbReference type="Pfam" id="PF21000">
    <property type="entry name" value="RMI1_N_N"/>
    <property type="match status" value="1"/>
</dbReference>
<dbReference type="GO" id="GO:0000712">
    <property type="term" value="P:resolution of meiotic recombination intermediates"/>
    <property type="evidence" value="ECO:0007669"/>
    <property type="project" value="TreeGrafter"/>
</dbReference>
<dbReference type="InterPro" id="IPR042470">
    <property type="entry name" value="RMI1_N_C_sf"/>
</dbReference>
<organism evidence="6 7">
    <name type="scientific">Rhodotorula graminis (strain WP1)</name>
    <dbReference type="NCBI Taxonomy" id="578459"/>
    <lineage>
        <taxon>Eukaryota</taxon>
        <taxon>Fungi</taxon>
        <taxon>Dikarya</taxon>
        <taxon>Basidiomycota</taxon>
        <taxon>Pucciniomycotina</taxon>
        <taxon>Microbotryomycetes</taxon>
        <taxon>Sporidiobolales</taxon>
        <taxon>Sporidiobolaceae</taxon>
        <taxon>Rhodotorula</taxon>
    </lineage>
</organism>
<protein>
    <recommendedName>
        <fullName evidence="2">RecQ-mediated genome instability protein 1</fullName>
    </recommendedName>
</protein>
<dbReference type="RefSeq" id="XP_018269898.1">
    <property type="nucleotide sequence ID" value="XM_018417312.1"/>
</dbReference>
<feature type="region of interest" description="Disordered" evidence="3">
    <location>
        <begin position="246"/>
        <end position="433"/>
    </location>
</feature>
<feature type="compositionally biased region" description="Acidic residues" evidence="3">
    <location>
        <begin position="306"/>
        <end position="323"/>
    </location>
</feature>
<dbReference type="GO" id="GO:0031422">
    <property type="term" value="C:RecQ family helicase-topoisomerase III complex"/>
    <property type="evidence" value="ECO:0007669"/>
    <property type="project" value="TreeGrafter"/>
</dbReference>
<comment type="similarity">
    <text evidence="1">Belongs to the RMI1 family.</text>
</comment>
<feature type="domain" description="RMI1 N-terminal" evidence="5">
    <location>
        <begin position="17"/>
        <end position="62"/>
    </location>
</feature>
<dbReference type="SMART" id="SM01161">
    <property type="entry name" value="DUF1767"/>
    <property type="match status" value="1"/>
</dbReference>
<feature type="compositionally biased region" description="Pro residues" evidence="3">
    <location>
        <begin position="289"/>
        <end position="298"/>
    </location>
</feature>
<evidence type="ECO:0000259" key="4">
    <source>
        <dbReference type="Pfam" id="PF08585"/>
    </source>
</evidence>
<feature type="domain" description="RecQ mediated genome instability protein 1 OB-fold" evidence="4">
    <location>
        <begin position="89"/>
        <end position="232"/>
    </location>
</feature>
<evidence type="ECO:0000313" key="7">
    <source>
        <dbReference type="Proteomes" id="UP000053890"/>
    </source>
</evidence>
<dbReference type="OMA" id="HDVPFVN"/>
<dbReference type="Proteomes" id="UP000053890">
    <property type="component" value="Unassembled WGS sequence"/>
</dbReference>
<evidence type="ECO:0000256" key="2">
    <source>
        <dbReference type="ARBA" id="ARBA00018987"/>
    </source>
</evidence>
<dbReference type="InterPro" id="IPR013894">
    <property type="entry name" value="RMI1_OB"/>
</dbReference>
<dbReference type="Gene3D" id="2.40.50.770">
    <property type="entry name" value="RecQ-mediated genome instability protein Rmi1, C-terminal domain"/>
    <property type="match status" value="1"/>
</dbReference>
<feature type="compositionally biased region" description="Acidic residues" evidence="3">
    <location>
        <begin position="381"/>
        <end position="390"/>
    </location>
</feature>
<keyword evidence="7" id="KW-1185">Reference proteome</keyword>
<evidence type="ECO:0000256" key="3">
    <source>
        <dbReference type="SAM" id="MobiDB-lite"/>
    </source>
</evidence>
<gene>
    <name evidence="6" type="ORF">RHOBADRAFT_54443</name>
</gene>
<dbReference type="PANTHER" id="PTHR14790:SF15">
    <property type="entry name" value="RECQ-MEDIATED GENOME INSTABILITY PROTEIN 1"/>
    <property type="match status" value="1"/>
</dbReference>
<dbReference type="PANTHER" id="PTHR14790">
    <property type="entry name" value="RECQ-MEDIATED GENOME INSTABILITY PROTEIN 1 RMI1"/>
    <property type="match status" value="1"/>
</dbReference>
<name>A0A0P9FDM2_RHOGW</name>
<dbReference type="GO" id="GO:0000724">
    <property type="term" value="P:double-strand break repair via homologous recombination"/>
    <property type="evidence" value="ECO:0007669"/>
    <property type="project" value="TreeGrafter"/>
</dbReference>
<proteinExistence type="inferred from homology"/>
<evidence type="ECO:0000259" key="5">
    <source>
        <dbReference type="Pfam" id="PF21000"/>
    </source>
</evidence>
<feature type="compositionally biased region" description="Low complexity" evidence="3">
    <location>
        <begin position="256"/>
        <end position="276"/>
    </location>
</feature>
<dbReference type="Pfam" id="PF08585">
    <property type="entry name" value="RMI1_N_C"/>
    <property type="match status" value="1"/>
</dbReference>
<dbReference type="OrthoDB" id="341511at2759"/>
<dbReference type="GeneID" id="28977760"/>
<dbReference type="AlphaFoldDB" id="A0A0P9FDM2"/>
<dbReference type="STRING" id="578459.A0A0P9FDM2"/>
<accession>A0A0P9FDM2</accession>
<evidence type="ECO:0000256" key="1">
    <source>
        <dbReference type="ARBA" id="ARBA00006395"/>
    </source>
</evidence>
<evidence type="ECO:0000313" key="6">
    <source>
        <dbReference type="EMBL" id="KPV73849.1"/>
    </source>
</evidence>
<sequence>MPAIPPALHAWYRSSYPTLQFNPEWLEACVEYLQESDPAASTTPGLIKAVEVQLLSSDLSTSVCLPTPPARRAALTTRTPASAHTILFAGVRKGAVLFQVQRVSDAAHSAIQGREVFEDKREVRKLAGREGDGRIMSLDEEEQSDADNKDAVLPAAKAPVFPRGNGSFLLTDGETEVKAFERERIDGLGLEDIKLGTKLLVHDVPFVNGILMLTRDNTVVKGYQVEELEENKEWYLENDFRERVGMDPLPPPGVDLPPAVAAAGAGPAQDADMVPPARSPRPRRRSPPVARPGPPPKQQSPSSDYFGDDDDLLMAAADDDEEEALRAMEEEAMGAARAAPPTRRGAASAQRVKPEPRSSGSRTAPAGAGGTTGLSGQVEVLELDSDDDEEPVVKREAGGAGASGRARPGPAPAKGGGAGARGRTTVLEIDSDD</sequence>
<dbReference type="GO" id="GO:0016604">
    <property type="term" value="C:nuclear body"/>
    <property type="evidence" value="ECO:0007669"/>
    <property type="project" value="TreeGrafter"/>
</dbReference>
<reference evidence="6 7" key="1">
    <citation type="journal article" date="2015" name="Front. Microbiol.">
        <title>Genome sequence of the plant growth promoting endophytic yeast Rhodotorula graminis WP1.</title>
        <authorList>
            <person name="Firrincieli A."/>
            <person name="Otillar R."/>
            <person name="Salamov A."/>
            <person name="Schmutz J."/>
            <person name="Khan Z."/>
            <person name="Redman R.S."/>
            <person name="Fleck N.D."/>
            <person name="Lindquist E."/>
            <person name="Grigoriev I.V."/>
            <person name="Doty S.L."/>
        </authorList>
    </citation>
    <scope>NUCLEOTIDE SEQUENCE [LARGE SCALE GENOMIC DNA]</scope>
    <source>
        <strain evidence="6 7">WP1</strain>
    </source>
</reference>